<evidence type="ECO:0000256" key="5">
    <source>
        <dbReference type="ARBA" id="ARBA00022694"/>
    </source>
</evidence>
<gene>
    <name evidence="10" type="ORF">MNBD_GAMMA20-421</name>
</gene>
<dbReference type="HAMAP" id="MF_00185">
    <property type="entry name" value="IPP_trans"/>
    <property type="match status" value="1"/>
</dbReference>
<keyword evidence="6" id="KW-0547">Nucleotide-binding</keyword>
<evidence type="ECO:0000256" key="2">
    <source>
        <dbReference type="ARBA" id="ARBA00005842"/>
    </source>
</evidence>
<dbReference type="GO" id="GO:0006400">
    <property type="term" value="P:tRNA modification"/>
    <property type="evidence" value="ECO:0007669"/>
    <property type="project" value="TreeGrafter"/>
</dbReference>
<reference evidence="10" key="1">
    <citation type="submission" date="2018-06" db="EMBL/GenBank/DDBJ databases">
        <authorList>
            <person name="Zhirakovskaya E."/>
        </authorList>
    </citation>
    <scope>NUCLEOTIDE SEQUENCE</scope>
</reference>
<protein>
    <recommendedName>
        <fullName evidence="3">tRNA dimethylallyltransferase</fullName>
        <ecNumber evidence="3">2.5.1.75</ecNumber>
    </recommendedName>
</protein>
<evidence type="ECO:0000256" key="8">
    <source>
        <dbReference type="ARBA" id="ARBA00022842"/>
    </source>
</evidence>
<accession>A0A3B1AZ37</accession>
<dbReference type="PANTHER" id="PTHR11088:SF60">
    <property type="entry name" value="TRNA DIMETHYLALLYLTRANSFERASE"/>
    <property type="match status" value="1"/>
</dbReference>
<evidence type="ECO:0000256" key="1">
    <source>
        <dbReference type="ARBA" id="ARBA00001946"/>
    </source>
</evidence>
<dbReference type="GO" id="GO:0052381">
    <property type="term" value="F:tRNA dimethylallyltransferase activity"/>
    <property type="evidence" value="ECO:0007669"/>
    <property type="project" value="UniProtKB-EC"/>
</dbReference>
<dbReference type="InterPro" id="IPR018022">
    <property type="entry name" value="IPT"/>
</dbReference>
<evidence type="ECO:0000256" key="6">
    <source>
        <dbReference type="ARBA" id="ARBA00022741"/>
    </source>
</evidence>
<comment type="cofactor">
    <cofactor evidence="1">
        <name>Mg(2+)</name>
        <dbReference type="ChEBI" id="CHEBI:18420"/>
    </cofactor>
</comment>
<dbReference type="InterPro" id="IPR039657">
    <property type="entry name" value="Dimethylallyltransferase"/>
</dbReference>
<comment type="similarity">
    <text evidence="2">Belongs to the IPP transferase family.</text>
</comment>
<keyword evidence="8" id="KW-0460">Magnesium</keyword>
<keyword evidence="5" id="KW-0819">tRNA processing</keyword>
<dbReference type="InterPro" id="IPR027417">
    <property type="entry name" value="P-loop_NTPase"/>
</dbReference>
<evidence type="ECO:0000256" key="9">
    <source>
        <dbReference type="ARBA" id="ARBA00049563"/>
    </source>
</evidence>
<keyword evidence="4 10" id="KW-0808">Transferase</keyword>
<dbReference type="Gene3D" id="3.40.50.300">
    <property type="entry name" value="P-loop containing nucleotide triphosphate hydrolases"/>
    <property type="match status" value="1"/>
</dbReference>
<evidence type="ECO:0000256" key="3">
    <source>
        <dbReference type="ARBA" id="ARBA00012665"/>
    </source>
</evidence>
<evidence type="ECO:0000256" key="7">
    <source>
        <dbReference type="ARBA" id="ARBA00022840"/>
    </source>
</evidence>
<proteinExistence type="inferred from homology"/>
<dbReference type="Gene3D" id="1.10.20.140">
    <property type="match status" value="1"/>
</dbReference>
<dbReference type="EMBL" id="UOFU01000318">
    <property type="protein sequence ID" value="VAX03300.1"/>
    <property type="molecule type" value="Genomic_DNA"/>
</dbReference>
<sequence length="324" mass="36014">MPADDACCRDNTAKPAAIFLMGPTASGKTDLAVELVRRLPCDIISVDSAMVYRGMDIGTAKPDAETLAKAPHRLIDICDPAGAFSAAQFRQQALAEIDDILVRGRIPLLVGGSMLYFRVLEQGLSPLPSADAGVRTGLAAEAAAQGWAAMHARLAVVDPRAAARIEASDPQRILRALEVFELTGEPLSDWFEKPKDNVLPFHPVKLVLAPMDRALLHERIARRFRRMLDAGLLDEVRRLRERDDLHADLPAMRAVGYRQAWSYLVGDMDHDALLERGIIATRQLAKRQFTWLRKEQNTAWFEPRDEELLGKVLKYLESDTTSRA</sequence>
<dbReference type="Pfam" id="PF01715">
    <property type="entry name" value="IPPT"/>
    <property type="match status" value="1"/>
</dbReference>
<dbReference type="AlphaFoldDB" id="A0A3B1AZ37"/>
<organism evidence="10">
    <name type="scientific">hydrothermal vent metagenome</name>
    <dbReference type="NCBI Taxonomy" id="652676"/>
    <lineage>
        <taxon>unclassified sequences</taxon>
        <taxon>metagenomes</taxon>
        <taxon>ecological metagenomes</taxon>
    </lineage>
</organism>
<name>A0A3B1AZ37_9ZZZZ</name>
<dbReference type="FunFam" id="1.10.20.140:FF:000001">
    <property type="entry name" value="tRNA dimethylallyltransferase"/>
    <property type="match status" value="1"/>
</dbReference>
<dbReference type="NCBIfam" id="TIGR00174">
    <property type="entry name" value="miaA"/>
    <property type="match status" value="1"/>
</dbReference>
<dbReference type="SUPFAM" id="SSF52540">
    <property type="entry name" value="P-loop containing nucleoside triphosphate hydrolases"/>
    <property type="match status" value="2"/>
</dbReference>
<dbReference type="GO" id="GO:0005524">
    <property type="term" value="F:ATP binding"/>
    <property type="evidence" value="ECO:0007669"/>
    <property type="project" value="UniProtKB-KW"/>
</dbReference>
<dbReference type="EC" id="2.5.1.75" evidence="3"/>
<comment type="catalytic activity">
    <reaction evidence="9">
        <text>adenosine(37) in tRNA + dimethylallyl diphosphate = N(6)-dimethylallyladenosine(37) in tRNA + diphosphate</text>
        <dbReference type="Rhea" id="RHEA:26482"/>
        <dbReference type="Rhea" id="RHEA-COMP:10162"/>
        <dbReference type="Rhea" id="RHEA-COMP:10375"/>
        <dbReference type="ChEBI" id="CHEBI:33019"/>
        <dbReference type="ChEBI" id="CHEBI:57623"/>
        <dbReference type="ChEBI" id="CHEBI:74411"/>
        <dbReference type="ChEBI" id="CHEBI:74415"/>
        <dbReference type="EC" id="2.5.1.75"/>
    </reaction>
</comment>
<evidence type="ECO:0000313" key="10">
    <source>
        <dbReference type="EMBL" id="VAX03300.1"/>
    </source>
</evidence>
<keyword evidence="7" id="KW-0067">ATP-binding</keyword>
<evidence type="ECO:0000256" key="4">
    <source>
        <dbReference type="ARBA" id="ARBA00022679"/>
    </source>
</evidence>
<dbReference type="PANTHER" id="PTHR11088">
    <property type="entry name" value="TRNA DIMETHYLALLYLTRANSFERASE"/>
    <property type="match status" value="1"/>
</dbReference>